<protein>
    <recommendedName>
        <fullName evidence="8">Geranylgeranyl transferase type-2 subunit beta</fullName>
        <ecNumber evidence="8">2.5.1.60</ecNumber>
    </recommendedName>
</protein>
<evidence type="ECO:0000256" key="8">
    <source>
        <dbReference type="RuleBase" id="RU365076"/>
    </source>
</evidence>
<gene>
    <name evidence="11" type="ORF">NXF25_008963</name>
</gene>
<dbReference type="AlphaFoldDB" id="A0AAW1BQU6"/>
<comment type="similarity">
    <text evidence="1 8">Belongs to the protein prenyltransferase subunit beta family.</text>
</comment>
<dbReference type="InterPro" id="IPR008930">
    <property type="entry name" value="Terpenoid_cyclase/PrenylTrfase"/>
</dbReference>
<proteinExistence type="inferred from homology"/>
<evidence type="ECO:0000256" key="9">
    <source>
        <dbReference type="SAM" id="MobiDB-lite"/>
    </source>
</evidence>
<keyword evidence="3 8" id="KW-0808">Transferase</keyword>
<dbReference type="CDD" id="cd02894">
    <property type="entry name" value="GGTase-II"/>
    <property type="match status" value="1"/>
</dbReference>
<dbReference type="GO" id="GO:0004663">
    <property type="term" value="F:Rab geranylgeranyltransferase activity"/>
    <property type="evidence" value="ECO:0007669"/>
    <property type="project" value="UniProtKB-UniRule"/>
</dbReference>
<organism evidence="11 12">
    <name type="scientific">Crotalus adamanteus</name>
    <name type="common">Eastern diamondback rattlesnake</name>
    <dbReference type="NCBI Taxonomy" id="8729"/>
    <lineage>
        <taxon>Eukaryota</taxon>
        <taxon>Metazoa</taxon>
        <taxon>Chordata</taxon>
        <taxon>Craniata</taxon>
        <taxon>Vertebrata</taxon>
        <taxon>Euteleostomi</taxon>
        <taxon>Lepidosauria</taxon>
        <taxon>Squamata</taxon>
        <taxon>Bifurcata</taxon>
        <taxon>Unidentata</taxon>
        <taxon>Episquamata</taxon>
        <taxon>Toxicofera</taxon>
        <taxon>Serpentes</taxon>
        <taxon>Colubroidea</taxon>
        <taxon>Viperidae</taxon>
        <taxon>Crotalinae</taxon>
        <taxon>Crotalus</taxon>
    </lineage>
</organism>
<feature type="domain" description="Prenyltransferase alpha-alpha toroid" evidence="10">
    <location>
        <begin position="18"/>
        <end position="243"/>
    </location>
</feature>
<dbReference type="EC" id="2.5.1.60" evidence="8"/>
<keyword evidence="2 8" id="KW-0637">Prenyltransferase</keyword>
<dbReference type="GO" id="GO:0046872">
    <property type="term" value="F:metal ion binding"/>
    <property type="evidence" value="ECO:0007669"/>
    <property type="project" value="UniProtKB-KW"/>
</dbReference>
<feature type="compositionally biased region" description="Polar residues" evidence="9">
    <location>
        <begin position="317"/>
        <end position="326"/>
    </location>
</feature>
<sequence length="397" mass="43618">MGTPQKDVIIKNDAPSTLLLKKHADYIAAYGMKKDDYEYCMSEYLRMSGVYWGLTVMDLMGQLHHMNKEEILAFIKSCQHECGGISASIGHDPHLLYTLSAVQILTLYDSLDILDVNKIVSYVKSLQKEDGSFAGDIWGEIDTRFSFCAVATLALLGKLDAIDIDKAVDFVLSCMNFDGGFGCRPGSESHAGQIYCCTGFLAIAGQLHQINADLLGWWLCERQLPSGGLNGRPEKLPDVCYSWMRKLEDLLTDREIWWIHFIPCLVSLDYHYWPRRGLTFEAPSEQTGAEGVLSLPRAGFPGSGPWIMEEASAASTSYSGRCSSSPRPERQPRYQFGLQETPGSGGGAGLTDESSHPQRGKTAVGGPNGAVAFFRRGLEGGHCPQKVRSQPLNSGKT</sequence>
<evidence type="ECO:0000256" key="5">
    <source>
        <dbReference type="ARBA" id="ARBA00022737"/>
    </source>
</evidence>
<name>A0AAW1BQU6_CROAD</name>
<dbReference type="Gene3D" id="1.50.10.20">
    <property type="match status" value="1"/>
</dbReference>
<accession>A0AAW1BQU6</accession>
<dbReference type="GO" id="GO:0005968">
    <property type="term" value="C:Rab-protein geranylgeranyltransferase complex"/>
    <property type="evidence" value="ECO:0007669"/>
    <property type="project" value="UniProtKB-UniRule"/>
</dbReference>
<evidence type="ECO:0000313" key="12">
    <source>
        <dbReference type="Proteomes" id="UP001474421"/>
    </source>
</evidence>
<evidence type="ECO:0000256" key="2">
    <source>
        <dbReference type="ARBA" id="ARBA00022602"/>
    </source>
</evidence>
<evidence type="ECO:0000259" key="10">
    <source>
        <dbReference type="Pfam" id="PF00432"/>
    </source>
</evidence>
<dbReference type="PANTHER" id="PTHR11774:SF11">
    <property type="entry name" value="GERANYLGERANYL TRANSFERASE TYPE-2 SUBUNIT BETA"/>
    <property type="match status" value="1"/>
</dbReference>
<keyword evidence="4 8" id="KW-0479">Metal-binding</keyword>
<evidence type="ECO:0000313" key="11">
    <source>
        <dbReference type="EMBL" id="KAK9404136.1"/>
    </source>
</evidence>
<evidence type="ECO:0000256" key="1">
    <source>
        <dbReference type="ARBA" id="ARBA00010497"/>
    </source>
</evidence>
<evidence type="ECO:0000256" key="7">
    <source>
        <dbReference type="ARBA" id="ARBA00047658"/>
    </source>
</evidence>
<feature type="compositionally biased region" description="Polar residues" evidence="9">
    <location>
        <begin position="387"/>
        <end position="397"/>
    </location>
</feature>
<comment type="caution">
    <text evidence="11">The sequence shown here is derived from an EMBL/GenBank/DDBJ whole genome shotgun (WGS) entry which is preliminary data.</text>
</comment>
<keyword evidence="5" id="KW-0677">Repeat</keyword>
<dbReference type="Pfam" id="PF00432">
    <property type="entry name" value="Prenyltrans"/>
    <property type="match status" value="1"/>
</dbReference>
<keyword evidence="6 8" id="KW-0862">Zinc</keyword>
<comment type="function">
    <text evidence="8">Catalyzes the transfer of a geranylgeranyl moiety from geranylgeranyl diphosphate to both cysteines of proteins with the C-terminal sequence -XXCC, -XCXC and -CCXX.</text>
</comment>
<comment type="catalytic activity">
    <reaction evidence="7 8">
        <text>geranylgeranyl diphosphate + L-cysteinyl-[protein] = S-geranylgeranyl-L-cysteinyl-[protein] + diphosphate</text>
        <dbReference type="Rhea" id="RHEA:21240"/>
        <dbReference type="Rhea" id="RHEA-COMP:10131"/>
        <dbReference type="Rhea" id="RHEA-COMP:11537"/>
        <dbReference type="ChEBI" id="CHEBI:29950"/>
        <dbReference type="ChEBI" id="CHEBI:33019"/>
        <dbReference type="ChEBI" id="CHEBI:57533"/>
        <dbReference type="ChEBI" id="CHEBI:86021"/>
        <dbReference type="EC" id="2.5.1.60"/>
    </reaction>
</comment>
<dbReference type="SUPFAM" id="SSF48239">
    <property type="entry name" value="Terpenoid cyclases/Protein prenyltransferases"/>
    <property type="match status" value="1"/>
</dbReference>
<dbReference type="FunFam" id="1.50.10.20:FF:000024">
    <property type="entry name" value="Geranylgeranyl transferase type-2 subunit beta"/>
    <property type="match status" value="1"/>
</dbReference>
<comment type="cofactor">
    <cofactor evidence="8">
        <name>Zn(2+)</name>
        <dbReference type="ChEBI" id="CHEBI:29105"/>
    </cofactor>
    <text evidence="8">Binds 1 zinc ion per subunit.</text>
</comment>
<dbReference type="InterPro" id="IPR001330">
    <property type="entry name" value="Prenyltrans"/>
</dbReference>
<dbReference type="InterPro" id="IPR045089">
    <property type="entry name" value="PGGT1B-like"/>
</dbReference>
<dbReference type="PANTHER" id="PTHR11774">
    <property type="entry name" value="GERANYLGERANYL TRANSFERASE TYPE BETA SUBUNIT"/>
    <property type="match status" value="1"/>
</dbReference>
<evidence type="ECO:0000256" key="3">
    <source>
        <dbReference type="ARBA" id="ARBA00022679"/>
    </source>
</evidence>
<evidence type="ECO:0000256" key="6">
    <source>
        <dbReference type="ARBA" id="ARBA00022833"/>
    </source>
</evidence>
<dbReference type="EMBL" id="JAOTOJ010000003">
    <property type="protein sequence ID" value="KAK9404136.1"/>
    <property type="molecule type" value="Genomic_DNA"/>
</dbReference>
<reference evidence="11 12" key="1">
    <citation type="journal article" date="2024" name="Proc. Natl. Acad. Sci. U.S.A.">
        <title>The genetic regulatory architecture and epigenomic basis for age-related changes in rattlesnake venom.</title>
        <authorList>
            <person name="Hogan M.P."/>
            <person name="Holding M.L."/>
            <person name="Nystrom G.S."/>
            <person name="Colston T.J."/>
            <person name="Bartlett D.A."/>
            <person name="Mason A.J."/>
            <person name="Ellsworth S.A."/>
            <person name="Rautsaw R.M."/>
            <person name="Lawrence K.C."/>
            <person name="Strickland J.L."/>
            <person name="He B."/>
            <person name="Fraser P."/>
            <person name="Margres M.J."/>
            <person name="Gilbert D.M."/>
            <person name="Gibbs H.L."/>
            <person name="Parkinson C.L."/>
            <person name="Rokyta D.R."/>
        </authorList>
    </citation>
    <scope>NUCLEOTIDE SEQUENCE [LARGE SCALE GENOMIC DNA]</scope>
    <source>
        <strain evidence="11">DRR0105</strain>
    </source>
</reference>
<feature type="region of interest" description="Disordered" evidence="9">
    <location>
        <begin position="317"/>
        <end position="397"/>
    </location>
</feature>
<evidence type="ECO:0000256" key="4">
    <source>
        <dbReference type="ARBA" id="ARBA00022723"/>
    </source>
</evidence>
<keyword evidence="12" id="KW-1185">Reference proteome</keyword>
<dbReference type="InterPro" id="IPR026873">
    <property type="entry name" value="Ptb1"/>
</dbReference>
<dbReference type="Proteomes" id="UP001474421">
    <property type="component" value="Unassembled WGS sequence"/>
</dbReference>